<gene>
    <name evidence="1" type="ORF">FA95DRAFT_1564995</name>
</gene>
<proteinExistence type="predicted"/>
<evidence type="ECO:0000313" key="2">
    <source>
        <dbReference type="Proteomes" id="UP000814033"/>
    </source>
</evidence>
<dbReference type="Proteomes" id="UP000814033">
    <property type="component" value="Unassembled WGS sequence"/>
</dbReference>
<organism evidence="1 2">
    <name type="scientific">Auriscalpium vulgare</name>
    <dbReference type="NCBI Taxonomy" id="40419"/>
    <lineage>
        <taxon>Eukaryota</taxon>
        <taxon>Fungi</taxon>
        <taxon>Dikarya</taxon>
        <taxon>Basidiomycota</taxon>
        <taxon>Agaricomycotina</taxon>
        <taxon>Agaricomycetes</taxon>
        <taxon>Russulales</taxon>
        <taxon>Auriscalpiaceae</taxon>
        <taxon>Auriscalpium</taxon>
    </lineage>
</organism>
<feature type="non-terminal residue" evidence="1">
    <location>
        <position position="182"/>
    </location>
</feature>
<name>A0ACB8RD67_9AGAM</name>
<sequence length="182" mass="20569">MRSLKALSLGGSLPISHATAVHGARSIIPLTQLRVLAMTDDVPESCLHILMHLDVPPTASLKFCMGGKDSSPAAFVPVLPVISRYVANWARTAYSQKYLYLKCDRTHVKCIIDRDFYPEWRYGHTQDHLRLEFRCDPKLDGGISELTRLAWKTISWGSLKHIVLDDIPQDESGLPESWWDIL</sequence>
<dbReference type="EMBL" id="MU276100">
    <property type="protein sequence ID" value="KAI0041817.1"/>
    <property type="molecule type" value="Genomic_DNA"/>
</dbReference>
<reference evidence="1" key="2">
    <citation type="journal article" date="2022" name="New Phytol.">
        <title>Evolutionary transition to the ectomycorrhizal habit in the genomes of a hyperdiverse lineage of mushroom-forming fungi.</title>
        <authorList>
            <person name="Looney B."/>
            <person name="Miyauchi S."/>
            <person name="Morin E."/>
            <person name="Drula E."/>
            <person name="Courty P.E."/>
            <person name="Kohler A."/>
            <person name="Kuo A."/>
            <person name="LaButti K."/>
            <person name="Pangilinan J."/>
            <person name="Lipzen A."/>
            <person name="Riley R."/>
            <person name="Andreopoulos W."/>
            <person name="He G."/>
            <person name="Johnson J."/>
            <person name="Nolan M."/>
            <person name="Tritt A."/>
            <person name="Barry K.W."/>
            <person name="Grigoriev I.V."/>
            <person name="Nagy L.G."/>
            <person name="Hibbett D."/>
            <person name="Henrissat B."/>
            <person name="Matheny P.B."/>
            <person name="Labbe J."/>
            <person name="Martin F.M."/>
        </authorList>
    </citation>
    <scope>NUCLEOTIDE SEQUENCE</scope>
    <source>
        <strain evidence="1">FP105234-sp</strain>
    </source>
</reference>
<evidence type="ECO:0000313" key="1">
    <source>
        <dbReference type="EMBL" id="KAI0041817.1"/>
    </source>
</evidence>
<reference evidence="1" key="1">
    <citation type="submission" date="2021-02" db="EMBL/GenBank/DDBJ databases">
        <authorList>
            <consortium name="DOE Joint Genome Institute"/>
            <person name="Ahrendt S."/>
            <person name="Looney B.P."/>
            <person name="Miyauchi S."/>
            <person name="Morin E."/>
            <person name="Drula E."/>
            <person name="Courty P.E."/>
            <person name="Chicoki N."/>
            <person name="Fauchery L."/>
            <person name="Kohler A."/>
            <person name="Kuo A."/>
            <person name="Labutti K."/>
            <person name="Pangilinan J."/>
            <person name="Lipzen A."/>
            <person name="Riley R."/>
            <person name="Andreopoulos W."/>
            <person name="He G."/>
            <person name="Johnson J."/>
            <person name="Barry K.W."/>
            <person name="Grigoriev I.V."/>
            <person name="Nagy L."/>
            <person name="Hibbett D."/>
            <person name="Henrissat B."/>
            <person name="Matheny P.B."/>
            <person name="Labbe J."/>
            <person name="Martin F."/>
        </authorList>
    </citation>
    <scope>NUCLEOTIDE SEQUENCE</scope>
    <source>
        <strain evidence="1">FP105234-sp</strain>
    </source>
</reference>
<accession>A0ACB8RD67</accession>
<keyword evidence="2" id="KW-1185">Reference proteome</keyword>
<comment type="caution">
    <text evidence="1">The sequence shown here is derived from an EMBL/GenBank/DDBJ whole genome shotgun (WGS) entry which is preliminary data.</text>
</comment>
<protein>
    <submittedName>
        <fullName evidence="1">Uncharacterized protein</fullName>
    </submittedName>
</protein>